<proteinExistence type="predicted"/>
<evidence type="ECO:0000313" key="1">
    <source>
        <dbReference type="EMBL" id="MDO7841107.1"/>
    </source>
</evidence>
<keyword evidence="2" id="KW-1185">Reference proteome</keyword>
<accession>A0ABT8ZU60</accession>
<protein>
    <submittedName>
        <fullName evidence="1">Uncharacterized protein</fullName>
    </submittedName>
</protein>
<evidence type="ECO:0000313" key="2">
    <source>
        <dbReference type="Proteomes" id="UP001176468"/>
    </source>
</evidence>
<sequence>MIALALLLAAGTADINKTVQLDGEGYRVETEGEEVRVIPKRALKALTLARRDNMRVAVKAATGCKIEDEFFTGGGNGYMVGRLICAPSH</sequence>
<name>A0ABT8ZU60_9SPHN</name>
<organism evidence="1 2">
    <name type="scientific">Sphingomonas immobilis</name>
    <dbReference type="NCBI Taxonomy" id="3063997"/>
    <lineage>
        <taxon>Bacteria</taxon>
        <taxon>Pseudomonadati</taxon>
        <taxon>Pseudomonadota</taxon>
        <taxon>Alphaproteobacteria</taxon>
        <taxon>Sphingomonadales</taxon>
        <taxon>Sphingomonadaceae</taxon>
        <taxon>Sphingomonas</taxon>
    </lineage>
</organism>
<dbReference type="RefSeq" id="WP_304559507.1">
    <property type="nucleotide sequence ID" value="NZ_JAUQSZ010000001.1"/>
</dbReference>
<reference evidence="1" key="1">
    <citation type="submission" date="2023-07" db="EMBL/GenBank/DDBJ databases">
        <authorList>
            <person name="Kim M.K."/>
        </authorList>
    </citation>
    <scope>NUCLEOTIDE SEQUENCE</scope>
    <source>
        <strain evidence="1">CA1-15</strain>
    </source>
</reference>
<comment type="caution">
    <text evidence="1">The sequence shown here is derived from an EMBL/GenBank/DDBJ whole genome shotgun (WGS) entry which is preliminary data.</text>
</comment>
<dbReference type="EMBL" id="JAUQSZ010000001">
    <property type="protein sequence ID" value="MDO7841107.1"/>
    <property type="molecule type" value="Genomic_DNA"/>
</dbReference>
<gene>
    <name evidence="1" type="ORF">Q5H94_02100</name>
</gene>
<dbReference type="Proteomes" id="UP001176468">
    <property type="component" value="Unassembled WGS sequence"/>
</dbReference>